<dbReference type="RefSeq" id="WP_253237845.1">
    <property type="nucleotide sequence ID" value="NZ_JAMYJR010000013.1"/>
</dbReference>
<evidence type="ECO:0000256" key="1">
    <source>
        <dbReference type="RuleBase" id="RU000411"/>
    </source>
</evidence>
<dbReference type="Proteomes" id="UP001523369">
    <property type="component" value="Unassembled WGS sequence"/>
</dbReference>
<dbReference type="SUPFAM" id="SSF56574">
    <property type="entry name" value="Serpins"/>
    <property type="match status" value="1"/>
</dbReference>
<dbReference type="Pfam" id="PF00079">
    <property type="entry name" value="Serpin"/>
    <property type="match status" value="1"/>
</dbReference>
<evidence type="ECO:0000313" key="4">
    <source>
        <dbReference type="EMBL" id="MCO8271724.1"/>
    </source>
</evidence>
<dbReference type="Gene3D" id="2.30.39.10">
    <property type="entry name" value="Alpha-1-antitrypsin, domain 1"/>
    <property type="match status" value="1"/>
</dbReference>
<proteinExistence type="inferred from homology"/>
<dbReference type="PANTHER" id="PTHR11461:SF211">
    <property type="entry name" value="GH10112P-RELATED"/>
    <property type="match status" value="1"/>
</dbReference>
<sequence length="403" mass="43483">MIRLLTAAALISGLLLASACGGRTPPGDAARIDADLVDELTPADAGEVGRAVDKFAFDLLDAVAVDGSNTVTSPLSAALLLAMISAGADGDTATEMAHVLGLRPGRDPRVGALLRELADTEEVTLSVANALYSDGPLEDDYVKFVRRTFGATLEQADLASPQTAEAMDEWVRENTNGRIEGIARDLGLPDPQAVLVLLNTVYFLGRWTTSFDEADTRPVSFATPGGPVDVPTMHLRDRTFPYTQRAGYRMIRLPYGEDERFGMEIVLPDKGEPELDAAEWRAAVDSLAPVTIDELALPRFELRWSAGLRKPLEQLGMRTAFMPGRADFRPMSPAAPAVGSVVQKTYIRVDEAGTEAAAVTGGVMVTSARMDTIEFRVDRPFLFTISDRETGTILFLGRVTDPR</sequence>
<organism evidence="4 5">
    <name type="scientific">Paractinoplanes aksuensis</name>
    <dbReference type="NCBI Taxonomy" id="2939490"/>
    <lineage>
        <taxon>Bacteria</taxon>
        <taxon>Bacillati</taxon>
        <taxon>Actinomycetota</taxon>
        <taxon>Actinomycetes</taxon>
        <taxon>Micromonosporales</taxon>
        <taxon>Micromonosporaceae</taxon>
        <taxon>Paractinoplanes</taxon>
    </lineage>
</organism>
<dbReference type="InterPro" id="IPR000215">
    <property type="entry name" value="Serpin_fam"/>
</dbReference>
<dbReference type="InterPro" id="IPR042178">
    <property type="entry name" value="Serpin_sf_1"/>
</dbReference>
<dbReference type="InterPro" id="IPR023795">
    <property type="entry name" value="Serpin_CS"/>
</dbReference>
<evidence type="ECO:0000313" key="5">
    <source>
        <dbReference type="Proteomes" id="UP001523369"/>
    </source>
</evidence>
<dbReference type="PANTHER" id="PTHR11461">
    <property type="entry name" value="SERINE PROTEASE INHIBITOR, SERPIN"/>
    <property type="match status" value="1"/>
</dbReference>
<feature type="signal peptide" evidence="2">
    <location>
        <begin position="1"/>
        <end position="19"/>
    </location>
</feature>
<comment type="similarity">
    <text evidence="1">Belongs to the serpin family.</text>
</comment>
<feature type="domain" description="Serpin" evidence="3">
    <location>
        <begin position="57"/>
        <end position="402"/>
    </location>
</feature>
<dbReference type="PROSITE" id="PS51257">
    <property type="entry name" value="PROKAR_LIPOPROTEIN"/>
    <property type="match status" value="1"/>
</dbReference>
<dbReference type="Gene3D" id="3.30.497.10">
    <property type="entry name" value="Antithrombin, subunit I, domain 2"/>
    <property type="match status" value="1"/>
</dbReference>
<dbReference type="InterPro" id="IPR023796">
    <property type="entry name" value="Serpin_dom"/>
</dbReference>
<comment type="caution">
    <text evidence="4">The sequence shown here is derived from an EMBL/GenBank/DDBJ whole genome shotgun (WGS) entry which is preliminary data.</text>
</comment>
<evidence type="ECO:0000259" key="3">
    <source>
        <dbReference type="SMART" id="SM00093"/>
    </source>
</evidence>
<reference evidence="4 5" key="1">
    <citation type="submission" date="2022-06" db="EMBL/GenBank/DDBJ databases">
        <title>New Species of the Genus Actinoplanes, ActinopZanes ferrugineus.</title>
        <authorList>
            <person name="Ding P."/>
        </authorList>
    </citation>
    <scope>NUCLEOTIDE SEQUENCE [LARGE SCALE GENOMIC DNA]</scope>
    <source>
        <strain evidence="4 5">TRM88003</strain>
    </source>
</reference>
<accession>A0ABT1DLN9</accession>
<dbReference type="EMBL" id="JAMYJR010000013">
    <property type="protein sequence ID" value="MCO8271724.1"/>
    <property type="molecule type" value="Genomic_DNA"/>
</dbReference>
<dbReference type="CDD" id="cd19588">
    <property type="entry name" value="serpin_miropin-like"/>
    <property type="match status" value="1"/>
</dbReference>
<evidence type="ECO:0000256" key="2">
    <source>
        <dbReference type="SAM" id="SignalP"/>
    </source>
</evidence>
<gene>
    <name evidence="4" type="ORF">M1L60_14095</name>
</gene>
<dbReference type="InterPro" id="IPR036186">
    <property type="entry name" value="Serpin_sf"/>
</dbReference>
<keyword evidence="5" id="KW-1185">Reference proteome</keyword>
<dbReference type="InterPro" id="IPR042185">
    <property type="entry name" value="Serpin_sf_2"/>
</dbReference>
<feature type="chain" id="PRO_5047489899" evidence="2">
    <location>
        <begin position="20"/>
        <end position="403"/>
    </location>
</feature>
<dbReference type="SMART" id="SM00093">
    <property type="entry name" value="SERPIN"/>
    <property type="match status" value="1"/>
</dbReference>
<dbReference type="PROSITE" id="PS00284">
    <property type="entry name" value="SERPIN"/>
    <property type="match status" value="1"/>
</dbReference>
<keyword evidence="2" id="KW-0732">Signal</keyword>
<protein>
    <submittedName>
        <fullName evidence="4">Serpin family protein</fullName>
    </submittedName>
</protein>
<name>A0ABT1DLN9_9ACTN</name>